<name>G7IGA5_MEDTR</name>
<dbReference type="OMA" id="IQQGCKK"/>
<dbReference type="EnsemblPlants" id="AES65343">
    <property type="protein sequence ID" value="AES65343"/>
    <property type="gene ID" value="MTR_2g038180"/>
</dbReference>
<proteinExistence type="predicted"/>
<accession>G7IGA5</accession>
<keyword evidence="3" id="KW-1185">Reference proteome</keyword>
<reference evidence="2" key="3">
    <citation type="submission" date="2015-04" db="UniProtKB">
        <authorList>
            <consortium name="EnsemblPlants"/>
        </authorList>
    </citation>
    <scope>IDENTIFICATION</scope>
    <source>
        <strain evidence="2">cv. Jemalong A17</strain>
    </source>
</reference>
<dbReference type="PaxDb" id="3880-AES65343"/>
<reference evidence="1 3" key="1">
    <citation type="journal article" date="2011" name="Nature">
        <title>The Medicago genome provides insight into the evolution of rhizobial symbioses.</title>
        <authorList>
            <person name="Young N.D."/>
            <person name="Debelle F."/>
            <person name="Oldroyd G.E."/>
            <person name="Geurts R."/>
            <person name="Cannon S.B."/>
            <person name="Udvardi M.K."/>
            <person name="Benedito V.A."/>
            <person name="Mayer K.F."/>
            <person name="Gouzy J."/>
            <person name="Schoof H."/>
            <person name="Van de Peer Y."/>
            <person name="Proost S."/>
            <person name="Cook D.R."/>
            <person name="Meyers B.C."/>
            <person name="Spannagl M."/>
            <person name="Cheung F."/>
            <person name="De Mita S."/>
            <person name="Krishnakumar V."/>
            <person name="Gundlach H."/>
            <person name="Zhou S."/>
            <person name="Mudge J."/>
            <person name="Bharti A.K."/>
            <person name="Murray J.D."/>
            <person name="Naoumkina M.A."/>
            <person name="Rosen B."/>
            <person name="Silverstein K.A."/>
            <person name="Tang H."/>
            <person name="Rombauts S."/>
            <person name="Zhao P.X."/>
            <person name="Zhou P."/>
            <person name="Barbe V."/>
            <person name="Bardou P."/>
            <person name="Bechner M."/>
            <person name="Bellec A."/>
            <person name="Berger A."/>
            <person name="Berges H."/>
            <person name="Bidwell S."/>
            <person name="Bisseling T."/>
            <person name="Choisne N."/>
            <person name="Couloux A."/>
            <person name="Denny R."/>
            <person name="Deshpande S."/>
            <person name="Dai X."/>
            <person name="Doyle J.J."/>
            <person name="Dudez A.M."/>
            <person name="Farmer A.D."/>
            <person name="Fouteau S."/>
            <person name="Franken C."/>
            <person name="Gibelin C."/>
            <person name="Gish J."/>
            <person name="Goldstein S."/>
            <person name="Gonzalez A.J."/>
            <person name="Green P.J."/>
            <person name="Hallab A."/>
            <person name="Hartog M."/>
            <person name="Hua A."/>
            <person name="Humphray S.J."/>
            <person name="Jeong D.H."/>
            <person name="Jing Y."/>
            <person name="Jocker A."/>
            <person name="Kenton S.M."/>
            <person name="Kim D.J."/>
            <person name="Klee K."/>
            <person name="Lai H."/>
            <person name="Lang C."/>
            <person name="Lin S."/>
            <person name="Macmil S.L."/>
            <person name="Magdelenat G."/>
            <person name="Matthews L."/>
            <person name="McCorrison J."/>
            <person name="Monaghan E.L."/>
            <person name="Mun J.H."/>
            <person name="Najar F.Z."/>
            <person name="Nicholson C."/>
            <person name="Noirot C."/>
            <person name="O'Bleness M."/>
            <person name="Paule C.R."/>
            <person name="Poulain J."/>
            <person name="Prion F."/>
            <person name="Qin B."/>
            <person name="Qu C."/>
            <person name="Retzel E.F."/>
            <person name="Riddle C."/>
            <person name="Sallet E."/>
            <person name="Samain S."/>
            <person name="Samson N."/>
            <person name="Sanders I."/>
            <person name="Saurat O."/>
            <person name="Scarpelli C."/>
            <person name="Schiex T."/>
            <person name="Segurens B."/>
            <person name="Severin A.J."/>
            <person name="Sherrier D.J."/>
            <person name="Shi R."/>
            <person name="Sims S."/>
            <person name="Singer S.R."/>
            <person name="Sinharoy S."/>
            <person name="Sterck L."/>
            <person name="Viollet A."/>
            <person name="Wang B.B."/>
            <person name="Wang K."/>
            <person name="Wang M."/>
            <person name="Wang X."/>
            <person name="Warfsmann J."/>
            <person name="Weissenbach J."/>
            <person name="White D.D."/>
            <person name="White J.D."/>
            <person name="Wiley G.B."/>
            <person name="Wincker P."/>
            <person name="Xing Y."/>
            <person name="Yang L."/>
            <person name="Yao Z."/>
            <person name="Ying F."/>
            <person name="Zhai J."/>
            <person name="Zhou L."/>
            <person name="Zuber A."/>
            <person name="Denarie J."/>
            <person name="Dixon R.A."/>
            <person name="May G.D."/>
            <person name="Schwartz D.C."/>
            <person name="Rogers J."/>
            <person name="Quetier F."/>
            <person name="Town C.D."/>
            <person name="Roe B.A."/>
        </authorList>
    </citation>
    <scope>NUCLEOTIDE SEQUENCE [LARGE SCALE GENOMIC DNA]</scope>
    <source>
        <strain evidence="1">A17</strain>
        <strain evidence="2 3">cv. Jemalong A17</strain>
    </source>
</reference>
<dbReference type="Proteomes" id="UP000002051">
    <property type="component" value="Chromosome 2"/>
</dbReference>
<sequence length="83" mass="9601">MGTKWDIEKFIGDSDFGLWKVKIEVVLIQQKCAKARKGKILFSDTMSQEDKTKMADNARSFFVLCLRDKVLREVVKDTTIKVM</sequence>
<evidence type="ECO:0000313" key="1">
    <source>
        <dbReference type="EMBL" id="AES65343.1"/>
    </source>
</evidence>
<evidence type="ECO:0000313" key="2">
    <source>
        <dbReference type="EnsemblPlants" id="AES65343"/>
    </source>
</evidence>
<dbReference type="HOGENOM" id="CLU_191739_0_0_1"/>
<reference evidence="1 3" key="2">
    <citation type="journal article" date="2014" name="BMC Genomics">
        <title>An improved genome release (version Mt4.0) for the model legume Medicago truncatula.</title>
        <authorList>
            <person name="Tang H."/>
            <person name="Krishnakumar V."/>
            <person name="Bidwell S."/>
            <person name="Rosen B."/>
            <person name="Chan A."/>
            <person name="Zhou S."/>
            <person name="Gentzbittel L."/>
            <person name="Childs K.L."/>
            <person name="Yandell M."/>
            <person name="Gundlach H."/>
            <person name="Mayer K.F."/>
            <person name="Schwartz D.C."/>
            <person name="Town C.D."/>
        </authorList>
    </citation>
    <scope>GENOME REANNOTATION</scope>
    <source>
        <strain evidence="2 3">cv. Jemalong A17</strain>
    </source>
</reference>
<gene>
    <name evidence="1" type="ordered locus">MTR_2g038180</name>
</gene>
<protein>
    <submittedName>
        <fullName evidence="1 2">Uncharacterized protein</fullName>
    </submittedName>
</protein>
<dbReference type="EMBL" id="CM001218">
    <property type="protein sequence ID" value="AES65343.1"/>
    <property type="molecule type" value="Genomic_DNA"/>
</dbReference>
<organism evidence="1 3">
    <name type="scientific">Medicago truncatula</name>
    <name type="common">Barrel medic</name>
    <name type="synonym">Medicago tribuloides</name>
    <dbReference type="NCBI Taxonomy" id="3880"/>
    <lineage>
        <taxon>Eukaryota</taxon>
        <taxon>Viridiplantae</taxon>
        <taxon>Streptophyta</taxon>
        <taxon>Embryophyta</taxon>
        <taxon>Tracheophyta</taxon>
        <taxon>Spermatophyta</taxon>
        <taxon>Magnoliopsida</taxon>
        <taxon>eudicotyledons</taxon>
        <taxon>Gunneridae</taxon>
        <taxon>Pentapetalae</taxon>
        <taxon>rosids</taxon>
        <taxon>fabids</taxon>
        <taxon>Fabales</taxon>
        <taxon>Fabaceae</taxon>
        <taxon>Papilionoideae</taxon>
        <taxon>50 kb inversion clade</taxon>
        <taxon>NPAAA clade</taxon>
        <taxon>Hologalegina</taxon>
        <taxon>IRL clade</taxon>
        <taxon>Trifolieae</taxon>
        <taxon>Medicago</taxon>
    </lineage>
</organism>
<evidence type="ECO:0000313" key="3">
    <source>
        <dbReference type="Proteomes" id="UP000002051"/>
    </source>
</evidence>
<dbReference type="AlphaFoldDB" id="G7IGA5"/>